<dbReference type="PANTHER" id="PTHR38040:SF1">
    <property type="entry name" value="UBIQUINONE BIOSYNTHESIS ACCESSORY FACTOR UBIK"/>
    <property type="match status" value="1"/>
</dbReference>
<dbReference type="Pfam" id="PF04380">
    <property type="entry name" value="BMFP"/>
    <property type="match status" value="1"/>
</dbReference>
<sequence>MIDARVFDNMAKQLGELLPPAAGELKKDFEQNARAMMQSTLTKMDLVSREDFDVQVALLQKTTLRLKELEARLARLENANDE</sequence>
<evidence type="ECO:0000313" key="1">
    <source>
        <dbReference type="EMBL" id="CAD7222073.1"/>
    </source>
</evidence>
<dbReference type="OrthoDB" id="10426260at2759"/>
<proteinExistence type="inferred from homology"/>
<dbReference type="InterPro" id="IPR007475">
    <property type="entry name" value="UbiK"/>
</dbReference>
<accession>A0A7R8ZHY9</accession>
<dbReference type="GO" id="GO:0005829">
    <property type="term" value="C:cytosol"/>
    <property type="evidence" value="ECO:0007669"/>
    <property type="project" value="TreeGrafter"/>
</dbReference>
<reference evidence="1" key="1">
    <citation type="submission" date="2020-11" db="EMBL/GenBank/DDBJ databases">
        <authorList>
            <person name="Tran Van P."/>
        </authorList>
    </citation>
    <scope>NUCLEOTIDE SEQUENCE</scope>
</reference>
<organism evidence="1">
    <name type="scientific">Cyprideis torosa</name>
    <dbReference type="NCBI Taxonomy" id="163714"/>
    <lineage>
        <taxon>Eukaryota</taxon>
        <taxon>Metazoa</taxon>
        <taxon>Ecdysozoa</taxon>
        <taxon>Arthropoda</taxon>
        <taxon>Crustacea</taxon>
        <taxon>Oligostraca</taxon>
        <taxon>Ostracoda</taxon>
        <taxon>Podocopa</taxon>
        <taxon>Podocopida</taxon>
        <taxon>Cytherocopina</taxon>
        <taxon>Cytheroidea</taxon>
        <taxon>Cytherideidae</taxon>
        <taxon>Cyprideis</taxon>
    </lineage>
</organism>
<dbReference type="HAMAP" id="MF_02216">
    <property type="entry name" value="UbiK"/>
    <property type="match status" value="1"/>
</dbReference>
<name>A0A7R8ZHY9_9CRUS</name>
<gene>
    <name evidence="1" type="ORF">CTOB1V02_LOCUS92</name>
</gene>
<dbReference type="AlphaFoldDB" id="A0A7R8ZHY9"/>
<dbReference type="PANTHER" id="PTHR38040">
    <property type="entry name" value="UBIQUINONE BIOSYNTHESIS ACCESSORY FACTOR UBIK"/>
    <property type="match status" value="1"/>
</dbReference>
<dbReference type="EMBL" id="OB660025">
    <property type="protein sequence ID" value="CAD7222073.1"/>
    <property type="molecule type" value="Genomic_DNA"/>
</dbReference>
<protein>
    <submittedName>
        <fullName evidence="1">Uncharacterized protein</fullName>
    </submittedName>
</protein>